<reference evidence="1" key="1">
    <citation type="journal article" date="2014" name="Front. Microbiol.">
        <title>High frequency of phylogenetically diverse reductive dehalogenase-homologous genes in deep subseafloor sedimentary metagenomes.</title>
        <authorList>
            <person name="Kawai M."/>
            <person name="Futagami T."/>
            <person name="Toyoda A."/>
            <person name="Takaki Y."/>
            <person name="Nishi S."/>
            <person name="Hori S."/>
            <person name="Arai W."/>
            <person name="Tsubouchi T."/>
            <person name="Morono Y."/>
            <person name="Uchiyama I."/>
            <person name="Ito T."/>
            <person name="Fujiyama A."/>
            <person name="Inagaki F."/>
            <person name="Takami H."/>
        </authorList>
    </citation>
    <scope>NUCLEOTIDE SEQUENCE</scope>
    <source>
        <strain evidence="1">Expedition CK06-06</strain>
    </source>
</reference>
<sequence>MGENNIFVQQNTDFDTDISGKITYTSIIESIPETSVKEPISDWKKKYKKEWRWRFIKLNKRLVVEISYIDNDSNERMYFN</sequence>
<proteinExistence type="predicted"/>
<protein>
    <submittedName>
        <fullName evidence="1">Uncharacterized protein</fullName>
    </submittedName>
</protein>
<dbReference type="AlphaFoldDB" id="X1BKL2"/>
<comment type="caution">
    <text evidence="1">The sequence shown here is derived from an EMBL/GenBank/DDBJ whole genome shotgun (WGS) entry which is preliminary data.</text>
</comment>
<organism evidence="1">
    <name type="scientific">marine sediment metagenome</name>
    <dbReference type="NCBI Taxonomy" id="412755"/>
    <lineage>
        <taxon>unclassified sequences</taxon>
        <taxon>metagenomes</taxon>
        <taxon>ecological metagenomes</taxon>
    </lineage>
</organism>
<dbReference type="EMBL" id="BART01019732">
    <property type="protein sequence ID" value="GAG95555.1"/>
    <property type="molecule type" value="Genomic_DNA"/>
</dbReference>
<name>X1BKL2_9ZZZZ</name>
<accession>X1BKL2</accession>
<feature type="non-terminal residue" evidence="1">
    <location>
        <position position="80"/>
    </location>
</feature>
<gene>
    <name evidence="1" type="ORF">S01H4_36845</name>
</gene>
<evidence type="ECO:0000313" key="1">
    <source>
        <dbReference type="EMBL" id="GAG95555.1"/>
    </source>
</evidence>